<protein>
    <recommendedName>
        <fullName evidence="5">Exostosin GT47 domain-containing protein</fullName>
    </recommendedName>
</protein>
<evidence type="ECO:0000313" key="7">
    <source>
        <dbReference type="Proteomes" id="UP000822688"/>
    </source>
</evidence>
<proteinExistence type="inferred from homology"/>
<dbReference type="InterPro" id="IPR040911">
    <property type="entry name" value="Exostosin_GT47"/>
</dbReference>
<dbReference type="GO" id="GO:0016757">
    <property type="term" value="F:glycosyltransferase activity"/>
    <property type="evidence" value="ECO:0007669"/>
    <property type="project" value="InterPro"/>
</dbReference>
<dbReference type="GO" id="GO:0000139">
    <property type="term" value="C:Golgi membrane"/>
    <property type="evidence" value="ECO:0007669"/>
    <property type="project" value="UniProtKB-SubCell"/>
</dbReference>
<comment type="subcellular location">
    <subcellularLocation>
        <location evidence="1">Golgi apparatus membrane</location>
        <topology evidence="1">Single-pass type II membrane protein</topology>
    </subcellularLocation>
</comment>
<keyword evidence="3" id="KW-0735">Signal-anchor</keyword>
<evidence type="ECO:0000259" key="5">
    <source>
        <dbReference type="Pfam" id="PF03016"/>
    </source>
</evidence>
<keyword evidence="3" id="KW-0812">Transmembrane</keyword>
<sequence>MFPGMKKRFKDKLRHDGIMSIDLRNRFLLVLTGLAVVSLVRFCLLTNSPGALPSSITSRQSEYEPVLTRGVKSQNLVGERQDPPNRQGTELRSDCRGRYVFIHSVSREFNEQIVTDCRLLKEWTDMCIALSNAGLGPAINNTEGIFTESGWYNTHQFALETIFHNRMKQYDCLTEDASQASAIYVPYFAGLEAQRTLWQEDLKVRDTNPSRIEKWLLSQPQWAAYSGHDHFMVGGRITWDFRRQGPGWGNNLLTLPAMQNMTTMVIEGSTWDTIDVGIPYPTYFHPSSDHEIRAWQEKLRGFERSHLFSFAGGTRNDMSKLIRGQLIDQCRRSPYCKLLSCDLGACIAPEPVMRLFEESVFCLQPQGDSATRKSIFDSMLAGCIPVFFHENSYLGYAWHLPKERSSYSVFIAEDHIRSGTLSVESVLRAIPAKEVQQMRETIIELIPHLVYADPRRPTLEKSSDAFGIAMKGLLERISEKKRQLKQQSK</sequence>
<comment type="caution">
    <text evidence="6">The sequence shown here is derived from an EMBL/GenBank/DDBJ whole genome shotgun (WGS) entry which is preliminary data.</text>
</comment>
<dbReference type="PANTHER" id="PTHR11062:SF56">
    <property type="entry name" value="XYLOGLUCAN GALACTOSYLTRANSFERASE MUR3"/>
    <property type="match status" value="1"/>
</dbReference>
<dbReference type="PANTHER" id="PTHR11062">
    <property type="entry name" value="EXOSTOSIN HEPARAN SULFATE GLYCOSYLTRANSFERASE -RELATED"/>
    <property type="match status" value="1"/>
</dbReference>
<dbReference type="Proteomes" id="UP000822688">
    <property type="component" value="Chromosome 5"/>
</dbReference>
<accession>A0A8T0I1V7</accession>
<keyword evidence="4" id="KW-0333">Golgi apparatus</keyword>
<dbReference type="EMBL" id="CM026425">
    <property type="protein sequence ID" value="KAG0576905.1"/>
    <property type="molecule type" value="Genomic_DNA"/>
</dbReference>
<evidence type="ECO:0000256" key="4">
    <source>
        <dbReference type="ARBA" id="ARBA00023034"/>
    </source>
</evidence>
<dbReference type="AlphaFoldDB" id="A0A8T0I1V7"/>
<reference evidence="6" key="1">
    <citation type="submission" date="2020-06" db="EMBL/GenBank/DDBJ databases">
        <title>WGS assembly of Ceratodon purpureus strain R40.</title>
        <authorList>
            <person name="Carey S.B."/>
            <person name="Jenkins J."/>
            <person name="Shu S."/>
            <person name="Lovell J.T."/>
            <person name="Sreedasyam A."/>
            <person name="Maumus F."/>
            <person name="Tiley G.P."/>
            <person name="Fernandez-Pozo N."/>
            <person name="Barry K."/>
            <person name="Chen C."/>
            <person name="Wang M."/>
            <person name="Lipzen A."/>
            <person name="Daum C."/>
            <person name="Saski C.A."/>
            <person name="Payton A.C."/>
            <person name="Mcbreen J.C."/>
            <person name="Conrad R.E."/>
            <person name="Kollar L.M."/>
            <person name="Olsson S."/>
            <person name="Huttunen S."/>
            <person name="Landis J.B."/>
            <person name="Wickett N.J."/>
            <person name="Johnson M.G."/>
            <person name="Rensing S.A."/>
            <person name="Grimwood J."/>
            <person name="Schmutz J."/>
            <person name="Mcdaniel S.F."/>
        </authorList>
    </citation>
    <scope>NUCLEOTIDE SEQUENCE</scope>
    <source>
        <strain evidence="6">R40</strain>
    </source>
</reference>
<dbReference type="InterPro" id="IPR004263">
    <property type="entry name" value="Exostosin"/>
</dbReference>
<name>A0A8T0I1V7_CERPU</name>
<dbReference type="Pfam" id="PF03016">
    <property type="entry name" value="Exostosin_GT47"/>
    <property type="match status" value="1"/>
</dbReference>
<evidence type="ECO:0000256" key="2">
    <source>
        <dbReference type="ARBA" id="ARBA00010271"/>
    </source>
</evidence>
<evidence type="ECO:0000313" key="6">
    <source>
        <dbReference type="EMBL" id="KAG0576905.1"/>
    </source>
</evidence>
<keyword evidence="7" id="KW-1185">Reference proteome</keyword>
<gene>
    <name evidence="6" type="ORF">KC19_5G116700</name>
</gene>
<evidence type="ECO:0000256" key="3">
    <source>
        <dbReference type="ARBA" id="ARBA00022968"/>
    </source>
</evidence>
<comment type="similarity">
    <text evidence="2">Belongs to the glycosyltransferase 47 family.</text>
</comment>
<evidence type="ECO:0000256" key="1">
    <source>
        <dbReference type="ARBA" id="ARBA00004323"/>
    </source>
</evidence>
<organism evidence="6 7">
    <name type="scientific">Ceratodon purpureus</name>
    <name type="common">Fire moss</name>
    <name type="synonym">Dicranum purpureum</name>
    <dbReference type="NCBI Taxonomy" id="3225"/>
    <lineage>
        <taxon>Eukaryota</taxon>
        <taxon>Viridiplantae</taxon>
        <taxon>Streptophyta</taxon>
        <taxon>Embryophyta</taxon>
        <taxon>Bryophyta</taxon>
        <taxon>Bryophytina</taxon>
        <taxon>Bryopsida</taxon>
        <taxon>Dicranidae</taxon>
        <taxon>Pseudoditrichales</taxon>
        <taxon>Ditrichaceae</taxon>
        <taxon>Ceratodon</taxon>
    </lineage>
</organism>
<feature type="domain" description="Exostosin GT47" evidence="5">
    <location>
        <begin position="95"/>
        <end position="418"/>
    </location>
</feature>